<keyword evidence="2" id="KW-1185">Reference proteome</keyword>
<dbReference type="SUPFAM" id="SSF53474">
    <property type="entry name" value="alpha/beta-Hydrolases"/>
    <property type="match status" value="1"/>
</dbReference>
<dbReference type="Proteomes" id="UP000054498">
    <property type="component" value="Unassembled WGS sequence"/>
</dbReference>
<accession>A0A0D2MHE7</accession>
<evidence type="ECO:0000313" key="1">
    <source>
        <dbReference type="EMBL" id="KIZ00102.1"/>
    </source>
</evidence>
<sequence length="155" mass="16366">MSFTHSLSCALPCVPPPLQYADPKALAHVTTPVFAINGDKDLFCPAAGAFKTINLFGGPHRRFLFLGPAYGTTRHHYGHFCPIIGRHIKTEVFPHIEAFMAEFDSADTADTAAMIATKHKFGCAAAAPGNSAPGPPQRLPLVPAAVQAVGAKDCA</sequence>
<proteinExistence type="predicted"/>
<dbReference type="InterPro" id="IPR029058">
    <property type="entry name" value="AB_hydrolase_fold"/>
</dbReference>
<dbReference type="OrthoDB" id="9974421at2759"/>
<protein>
    <submittedName>
        <fullName evidence="1">Uncharacterized protein</fullName>
    </submittedName>
</protein>
<name>A0A0D2MHE7_9CHLO</name>
<dbReference type="AlphaFoldDB" id="A0A0D2MHE7"/>
<dbReference type="RefSeq" id="XP_013899121.1">
    <property type="nucleotide sequence ID" value="XM_014043667.1"/>
</dbReference>
<dbReference type="KEGG" id="mng:MNEG_7862"/>
<evidence type="ECO:0000313" key="2">
    <source>
        <dbReference type="Proteomes" id="UP000054498"/>
    </source>
</evidence>
<dbReference type="GeneID" id="25740738"/>
<reference evidence="1 2" key="1">
    <citation type="journal article" date="2013" name="BMC Genomics">
        <title>Reconstruction of the lipid metabolism for the microalga Monoraphidium neglectum from its genome sequence reveals characteristics suitable for biofuel production.</title>
        <authorList>
            <person name="Bogen C."/>
            <person name="Al-Dilaimi A."/>
            <person name="Albersmeier A."/>
            <person name="Wichmann J."/>
            <person name="Grundmann M."/>
            <person name="Rupp O."/>
            <person name="Lauersen K.J."/>
            <person name="Blifernez-Klassen O."/>
            <person name="Kalinowski J."/>
            <person name="Goesmann A."/>
            <person name="Mussgnug J.H."/>
            <person name="Kruse O."/>
        </authorList>
    </citation>
    <scope>NUCLEOTIDE SEQUENCE [LARGE SCALE GENOMIC DNA]</scope>
    <source>
        <strain evidence="1 2">SAG 48.87</strain>
    </source>
</reference>
<organism evidence="1 2">
    <name type="scientific">Monoraphidium neglectum</name>
    <dbReference type="NCBI Taxonomy" id="145388"/>
    <lineage>
        <taxon>Eukaryota</taxon>
        <taxon>Viridiplantae</taxon>
        <taxon>Chlorophyta</taxon>
        <taxon>core chlorophytes</taxon>
        <taxon>Chlorophyceae</taxon>
        <taxon>CS clade</taxon>
        <taxon>Sphaeropleales</taxon>
        <taxon>Selenastraceae</taxon>
        <taxon>Monoraphidium</taxon>
    </lineage>
</organism>
<gene>
    <name evidence="1" type="ORF">MNEG_7862</name>
</gene>
<dbReference type="EMBL" id="KK101651">
    <property type="protein sequence ID" value="KIZ00102.1"/>
    <property type="molecule type" value="Genomic_DNA"/>
</dbReference>